<dbReference type="Pfam" id="PF00496">
    <property type="entry name" value="SBP_bac_5"/>
    <property type="match status" value="1"/>
</dbReference>
<dbReference type="Gene3D" id="3.90.76.10">
    <property type="entry name" value="Dipeptide-binding Protein, Domain 1"/>
    <property type="match status" value="1"/>
</dbReference>
<comment type="similarity">
    <text evidence="2">Belongs to the bacterial solute-binding protein 5 family.</text>
</comment>
<evidence type="ECO:0000259" key="6">
    <source>
        <dbReference type="Pfam" id="PF00496"/>
    </source>
</evidence>
<dbReference type="KEGG" id="kvl:KVU_0926"/>
<evidence type="ECO:0000313" key="8">
    <source>
        <dbReference type="Proteomes" id="UP000000692"/>
    </source>
</evidence>
<dbReference type="OrthoDB" id="9803988at2"/>
<evidence type="ECO:0000256" key="5">
    <source>
        <dbReference type="SAM" id="SignalP"/>
    </source>
</evidence>
<keyword evidence="4 5" id="KW-0732">Signal</keyword>
<dbReference type="RefSeq" id="WP_014537708.1">
    <property type="nucleotide sequence ID" value="NC_017384.1"/>
</dbReference>
<dbReference type="InterPro" id="IPR000914">
    <property type="entry name" value="SBP_5_dom"/>
</dbReference>
<dbReference type="SUPFAM" id="SSF53850">
    <property type="entry name" value="Periplasmic binding protein-like II"/>
    <property type="match status" value="1"/>
</dbReference>
<dbReference type="AlphaFoldDB" id="F9Y5L2"/>
<dbReference type="HOGENOM" id="CLU_017028_7_4_5"/>
<evidence type="ECO:0000256" key="2">
    <source>
        <dbReference type="ARBA" id="ARBA00005695"/>
    </source>
</evidence>
<name>F9Y5L2_KETVW</name>
<feature type="domain" description="Solute-binding protein family 5" evidence="6">
    <location>
        <begin position="72"/>
        <end position="428"/>
    </location>
</feature>
<dbReference type="PANTHER" id="PTHR30290">
    <property type="entry name" value="PERIPLASMIC BINDING COMPONENT OF ABC TRANSPORTER"/>
    <property type="match status" value="1"/>
</dbReference>
<dbReference type="PIRSF" id="PIRSF002741">
    <property type="entry name" value="MppA"/>
    <property type="match status" value="1"/>
</dbReference>
<organism evidence="7 8">
    <name type="scientific">Ketogulonicigenium vulgare (strain WSH-001)</name>
    <dbReference type="NCBI Taxonomy" id="759362"/>
    <lineage>
        <taxon>Bacteria</taxon>
        <taxon>Pseudomonadati</taxon>
        <taxon>Pseudomonadota</taxon>
        <taxon>Alphaproteobacteria</taxon>
        <taxon>Rhodobacterales</taxon>
        <taxon>Roseobacteraceae</taxon>
        <taxon>Ketogulonicigenium</taxon>
    </lineage>
</organism>
<feature type="signal peptide" evidence="5">
    <location>
        <begin position="1"/>
        <end position="28"/>
    </location>
</feature>
<dbReference type="Proteomes" id="UP000000692">
    <property type="component" value="Chromosome"/>
</dbReference>
<dbReference type="PANTHER" id="PTHR30290:SF9">
    <property type="entry name" value="OLIGOPEPTIDE-BINDING PROTEIN APPA"/>
    <property type="match status" value="1"/>
</dbReference>
<feature type="chain" id="PRO_5003391317" evidence="5">
    <location>
        <begin position="29"/>
        <end position="512"/>
    </location>
</feature>
<dbReference type="InterPro" id="IPR030678">
    <property type="entry name" value="Peptide/Ni-bd"/>
</dbReference>
<dbReference type="GO" id="GO:0043190">
    <property type="term" value="C:ATP-binding cassette (ABC) transporter complex"/>
    <property type="evidence" value="ECO:0007669"/>
    <property type="project" value="InterPro"/>
</dbReference>
<sequence>MAVLSNWRKALLATVFTGAALASSAVLAETLNVMQSEGPRSMDPGDQSATYTNALLAPVYEGLLARTSDLSLAPALATEWTIDETGTIYTFKLREGVVFHDDTPFNAEAVVYNFERHLSTERGLAASGRIRTILAGIEALDDYTVQFTLKSPYPAFLNILTTNGAMIVSPTADAAGTVGAFSVGTGPYELVEYKSGEFVAQTKFDGYWGDNAASVDDIRWTWTSEPSVLAMALQTGDADVINPAPAAFAQVIQANPDLNLSVTDGSAVFWVALNTESEELKDVRVRQALNFATDRDGLVQAITNGYADPANSPLARIAEGYNPDLNPYPLDLDKARELLAEAGFPNGFTMSVVVQEQESRIAEALQAMWAQVGVTLDVRRMESGVWSAAAFADAAQKATEGTDAVIASWSSGVNGPDLQFRPLYHSASAAPTSANLGFYNNPEFDRLLDEAAAMTDETARNEVYGQLQEIVNEDAPMVLLYVLKDLVGYRDGVEGVWTVPGGMVRVDTAIKN</sequence>
<accession>F9Y5L2</accession>
<dbReference type="GO" id="GO:0016740">
    <property type="term" value="F:transferase activity"/>
    <property type="evidence" value="ECO:0007669"/>
    <property type="project" value="UniProtKB-KW"/>
</dbReference>
<dbReference type="InterPro" id="IPR039424">
    <property type="entry name" value="SBP_5"/>
</dbReference>
<reference evidence="7 8" key="1">
    <citation type="journal article" date="2011" name="J. Bacteriol.">
        <title>Complete genome sequence of the industrial strain Ketogulonicigenium vulgare WSH-001.</title>
        <authorList>
            <person name="Liu L."/>
            <person name="Li Y."/>
            <person name="Zhang J."/>
            <person name="Zhou Z."/>
            <person name="Liu J."/>
            <person name="Li X."/>
            <person name="Zhou J."/>
            <person name="Du G."/>
            <person name="Wang L."/>
            <person name="Chen J."/>
        </authorList>
    </citation>
    <scope>NUCLEOTIDE SEQUENCE [LARGE SCALE GENOMIC DNA]</scope>
    <source>
        <strain evidence="7 8">WSH-001</strain>
    </source>
</reference>
<evidence type="ECO:0000313" key="7">
    <source>
        <dbReference type="EMBL" id="AEM40765.1"/>
    </source>
</evidence>
<dbReference type="Gene3D" id="3.40.190.10">
    <property type="entry name" value="Periplasmic binding protein-like II"/>
    <property type="match status" value="1"/>
</dbReference>
<gene>
    <name evidence="7" type="ordered locus">KVU_0926</name>
</gene>
<evidence type="ECO:0000256" key="4">
    <source>
        <dbReference type="ARBA" id="ARBA00022729"/>
    </source>
</evidence>
<keyword evidence="8" id="KW-1185">Reference proteome</keyword>
<dbReference type="eggNOG" id="COG0747">
    <property type="taxonomic scope" value="Bacteria"/>
</dbReference>
<dbReference type="GO" id="GO:0015833">
    <property type="term" value="P:peptide transport"/>
    <property type="evidence" value="ECO:0007669"/>
    <property type="project" value="TreeGrafter"/>
</dbReference>
<dbReference type="GO" id="GO:1904680">
    <property type="term" value="F:peptide transmembrane transporter activity"/>
    <property type="evidence" value="ECO:0007669"/>
    <property type="project" value="TreeGrafter"/>
</dbReference>
<proteinExistence type="inferred from homology"/>
<keyword evidence="7" id="KW-0808">Transferase</keyword>
<keyword evidence="3" id="KW-0813">Transport</keyword>
<evidence type="ECO:0000256" key="3">
    <source>
        <dbReference type="ARBA" id="ARBA00022448"/>
    </source>
</evidence>
<dbReference type="GO" id="GO:0030288">
    <property type="term" value="C:outer membrane-bounded periplasmic space"/>
    <property type="evidence" value="ECO:0007669"/>
    <property type="project" value="UniProtKB-ARBA"/>
</dbReference>
<evidence type="ECO:0000256" key="1">
    <source>
        <dbReference type="ARBA" id="ARBA00004418"/>
    </source>
</evidence>
<dbReference type="EMBL" id="CP002018">
    <property type="protein sequence ID" value="AEM40765.1"/>
    <property type="molecule type" value="Genomic_DNA"/>
</dbReference>
<comment type="subcellular location">
    <subcellularLocation>
        <location evidence="1">Periplasm</location>
    </subcellularLocation>
</comment>
<protein>
    <submittedName>
        <fullName evidence="7">Glycosyl transferase, family 4</fullName>
    </submittedName>
</protein>
<dbReference type="Gene3D" id="3.10.105.10">
    <property type="entry name" value="Dipeptide-binding Protein, Domain 3"/>
    <property type="match status" value="1"/>
</dbReference>